<gene>
    <name evidence="1" type="ORF">ACFP3V_00450</name>
</gene>
<sequence>MSDHSYRVIEVVGTSSESIHQAVRNGIARAAATTRNLDWFQVTEIRGALADGEVDHFQVGLKLGFRLEEPK</sequence>
<dbReference type="SUPFAM" id="SSF89807">
    <property type="entry name" value="Dodecin-like"/>
    <property type="match status" value="1"/>
</dbReference>
<reference evidence="2" key="1">
    <citation type="journal article" date="2019" name="Int. J. Syst. Evol. Microbiol.">
        <title>The Global Catalogue of Microorganisms (GCM) 10K type strain sequencing project: providing services to taxonomists for standard genome sequencing and annotation.</title>
        <authorList>
            <consortium name="The Broad Institute Genomics Platform"/>
            <consortium name="The Broad Institute Genome Sequencing Center for Infectious Disease"/>
            <person name="Wu L."/>
            <person name="Ma J."/>
        </authorList>
    </citation>
    <scope>NUCLEOTIDE SEQUENCE [LARGE SCALE GENOMIC DNA]</scope>
    <source>
        <strain evidence="2">JCM 4816</strain>
    </source>
</reference>
<organism evidence="1 2">
    <name type="scientific">Streptacidiphilus monticola</name>
    <dbReference type="NCBI Taxonomy" id="2161674"/>
    <lineage>
        <taxon>Bacteria</taxon>
        <taxon>Bacillati</taxon>
        <taxon>Actinomycetota</taxon>
        <taxon>Actinomycetes</taxon>
        <taxon>Kitasatosporales</taxon>
        <taxon>Streptomycetaceae</taxon>
        <taxon>Streptacidiphilus</taxon>
    </lineage>
</organism>
<keyword evidence="2" id="KW-1185">Reference proteome</keyword>
<dbReference type="InterPro" id="IPR036694">
    <property type="entry name" value="Dodecin-like_sf"/>
</dbReference>
<dbReference type="Proteomes" id="UP001596174">
    <property type="component" value="Unassembled WGS sequence"/>
</dbReference>
<dbReference type="Pfam" id="PF07311">
    <property type="entry name" value="Dodecin"/>
    <property type="match status" value="1"/>
</dbReference>
<dbReference type="EMBL" id="JBHSQJ010000002">
    <property type="protein sequence ID" value="MFC5905695.1"/>
    <property type="molecule type" value="Genomic_DNA"/>
</dbReference>
<comment type="caution">
    <text evidence="1">The sequence shown here is derived from an EMBL/GenBank/DDBJ whole genome shotgun (WGS) entry which is preliminary data.</text>
</comment>
<dbReference type="Gene3D" id="3.30.1660.10">
    <property type="entry name" value="Flavin-binding protein dodecin"/>
    <property type="match status" value="1"/>
</dbReference>
<dbReference type="RefSeq" id="WP_380578387.1">
    <property type="nucleotide sequence ID" value="NZ_JBHSQJ010000002.1"/>
</dbReference>
<accession>A0ABW1FUL8</accession>
<dbReference type="PANTHER" id="PTHR39324">
    <property type="entry name" value="CALCIUM DODECIN"/>
    <property type="match status" value="1"/>
</dbReference>
<evidence type="ECO:0000313" key="2">
    <source>
        <dbReference type="Proteomes" id="UP001596174"/>
    </source>
</evidence>
<protein>
    <submittedName>
        <fullName evidence="1">Dodecin</fullName>
    </submittedName>
</protein>
<dbReference type="NCBIfam" id="NF043052">
    <property type="entry name" value="DodecBact"/>
    <property type="match status" value="1"/>
</dbReference>
<evidence type="ECO:0000313" key="1">
    <source>
        <dbReference type="EMBL" id="MFC5905695.1"/>
    </source>
</evidence>
<dbReference type="InterPro" id="IPR009923">
    <property type="entry name" value="Dodecin"/>
</dbReference>
<dbReference type="InterPro" id="IPR025543">
    <property type="entry name" value="Dodecin-like"/>
</dbReference>
<proteinExistence type="predicted"/>
<dbReference type="PANTHER" id="PTHR39324:SF1">
    <property type="entry name" value="CALCIUM DODECIN"/>
    <property type="match status" value="1"/>
</dbReference>
<dbReference type="InterPro" id="IPR050049">
    <property type="entry name" value="Dodecin_bact"/>
</dbReference>
<name>A0ABW1FUL8_9ACTN</name>